<dbReference type="Pfam" id="PF05940">
    <property type="entry name" value="NnrS"/>
    <property type="match status" value="1"/>
</dbReference>
<dbReference type="EMBL" id="CP021376">
    <property type="protein sequence ID" value="ART80036.1"/>
    <property type="molecule type" value="Genomic_DNA"/>
</dbReference>
<feature type="transmembrane region" description="Helical" evidence="1">
    <location>
        <begin position="20"/>
        <end position="42"/>
    </location>
</feature>
<feature type="transmembrane region" description="Helical" evidence="1">
    <location>
        <begin position="62"/>
        <end position="79"/>
    </location>
</feature>
<dbReference type="AlphaFoldDB" id="A0A1Y0CYS6"/>
<feature type="transmembrane region" description="Helical" evidence="1">
    <location>
        <begin position="176"/>
        <end position="200"/>
    </location>
</feature>
<protein>
    <submittedName>
        <fullName evidence="2">Heme-Cu protein NnrS</fullName>
    </submittedName>
</protein>
<feature type="transmembrane region" description="Helical" evidence="1">
    <location>
        <begin position="271"/>
        <end position="294"/>
    </location>
</feature>
<feature type="transmembrane region" description="Helical" evidence="1">
    <location>
        <begin position="212"/>
        <end position="233"/>
    </location>
</feature>
<name>A0A1Y0CYS6_9GAMM</name>
<keyword evidence="1" id="KW-0812">Transmembrane</keyword>
<feature type="transmembrane region" description="Helical" evidence="1">
    <location>
        <begin position="306"/>
        <end position="325"/>
    </location>
</feature>
<dbReference type="Proteomes" id="UP000243793">
    <property type="component" value="Chromosome"/>
</dbReference>
<keyword evidence="3" id="KW-1185">Reference proteome</keyword>
<keyword evidence="1" id="KW-0472">Membrane</keyword>
<proteinExistence type="predicted"/>
<feature type="transmembrane region" description="Helical" evidence="1">
    <location>
        <begin position="337"/>
        <end position="355"/>
    </location>
</feature>
<dbReference type="KEGG" id="ocm:CBP12_07680"/>
<evidence type="ECO:0000256" key="1">
    <source>
        <dbReference type="SAM" id="Phobius"/>
    </source>
</evidence>
<reference evidence="3" key="1">
    <citation type="submission" date="2017-05" db="EMBL/GenBank/DDBJ databases">
        <authorList>
            <person name="Sung H."/>
        </authorList>
    </citation>
    <scope>NUCLEOTIDE SEQUENCE [LARGE SCALE GENOMIC DNA]</scope>
    <source>
        <strain evidence="3">AMac2203</strain>
    </source>
</reference>
<gene>
    <name evidence="2" type="ORF">CBP12_07680</name>
</gene>
<keyword evidence="1" id="KW-1133">Transmembrane helix</keyword>
<organism evidence="2 3">
    <name type="scientific">Oceanisphaera avium</name>
    <dbReference type="NCBI Taxonomy" id="1903694"/>
    <lineage>
        <taxon>Bacteria</taxon>
        <taxon>Pseudomonadati</taxon>
        <taxon>Pseudomonadota</taxon>
        <taxon>Gammaproteobacteria</taxon>
        <taxon>Aeromonadales</taxon>
        <taxon>Aeromonadaceae</taxon>
        <taxon>Oceanisphaera</taxon>
    </lineage>
</organism>
<accession>A0A1Y0CYS6</accession>
<sequence>MQILDKNKENKIWPLFRLGFRVFFLGGALFSAFAMLLWILSLSGYSVLSGVSNPIWWHAHEMLFGFALAIVAGFVTTAMQNWTGVPGIKSWPLAIVSGLWLLPRLLMPLRGELNGLVILLDLLWLPIVAGMLARPILKTKQWRNLFFVPLFVFFSLLNALSYYGAVSGNWLLSERVFITTVLALTALITVMGGRVFPFFTARATQSPKIEPLVWLEKLSLVSIWLVVFAWLLLPRSSGANTLLALLFIVAGVAHLIRLSRWNYQLVSSVPLLWILYIGYLFIPLGLLVMAAALLKWGVTISLASHWLTAGALGAVVLGMIARVSLGHSGRVLEIRGLMVVAFVFMILAGVLRGLLPMIVPSMTMQAYHSSAACWIIAYGLFCWVYWPILSKPRIDGHPG</sequence>
<feature type="transmembrane region" description="Helical" evidence="1">
    <location>
        <begin position="91"/>
        <end position="107"/>
    </location>
</feature>
<feature type="transmembrane region" description="Helical" evidence="1">
    <location>
        <begin position="145"/>
        <end position="164"/>
    </location>
</feature>
<evidence type="ECO:0000313" key="3">
    <source>
        <dbReference type="Proteomes" id="UP000243793"/>
    </source>
</evidence>
<feature type="transmembrane region" description="Helical" evidence="1">
    <location>
        <begin position="239"/>
        <end position="259"/>
    </location>
</feature>
<evidence type="ECO:0000313" key="2">
    <source>
        <dbReference type="EMBL" id="ART80036.1"/>
    </source>
</evidence>
<feature type="transmembrane region" description="Helical" evidence="1">
    <location>
        <begin position="113"/>
        <end position="133"/>
    </location>
</feature>
<dbReference type="RefSeq" id="WP_086963905.1">
    <property type="nucleotide sequence ID" value="NZ_CP021376.1"/>
</dbReference>
<feature type="transmembrane region" description="Helical" evidence="1">
    <location>
        <begin position="367"/>
        <end position="386"/>
    </location>
</feature>
<dbReference type="OrthoDB" id="9770040at2"/>
<dbReference type="InterPro" id="IPR010266">
    <property type="entry name" value="NnrS"/>
</dbReference>